<proteinExistence type="predicted"/>
<dbReference type="OrthoDB" id="885860at2"/>
<dbReference type="Proteomes" id="UP000199249">
    <property type="component" value="Unassembled WGS sequence"/>
</dbReference>
<gene>
    <name evidence="2" type="ORF">SAMN04488069_102116</name>
</gene>
<feature type="compositionally biased region" description="Basic residues" evidence="1">
    <location>
        <begin position="68"/>
        <end position="77"/>
    </location>
</feature>
<sequence>MATNDLNKLQEILNGAEDNHALLTQVRKQASKINSMMDELNAMLEPGYKIEKKERKPRAANGTGKGPGRPRKNAAAE</sequence>
<accession>A0A1H3CU89</accession>
<protein>
    <submittedName>
        <fullName evidence="2">Uncharacterized protein</fullName>
    </submittedName>
</protein>
<feature type="region of interest" description="Disordered" evidence="1">
    <location>
        <begin position="47"/>
        <end position="77"/>
    </location>
</feature>
<keyword evidence="3" id="KW-1185">Reference proteome</keyword>
<evidence type="ECO:0000313" key="2">
    <source>
        <dbReference type="EMBL" id="SDX57707.1"/>
    </source>
</evidence>
<reference evidence="3" key="1">
    <citation type="submission" date="2016-10" db="EMBL/GenBank/DDBJ databases">
        <authorList>
            <person name="Varghese N."/>
            <person name="Submissions S."/>
        </authorList>
    </citation>
    <scope>NUCLEOTIDE SEQUENCE [LARGE SCALE GENOMIC DNA]</scope>
    <source>
        <strain evidence="3">CGMCC 1.8975</strain>
    </source>
</reference>
<organism evidence="2 3">
    <name type="scientific">Hymenobacter psychrophilus</name>
    <dbReference type="NCBI Taxonomy" id="651662"/>
    <lineage>
        <taxon>Bacteria</taxon>
        <taxon>Pseudomonadati</taxon>
        <taxon>Bacteroidota</taxon>
        <taxon>Cytophagia</taxon>
        <taxon>Cytophagales</taxon>
        <taxon>Hymenobacteraceae</taxon>
        <taxon>Hymenobacter</taxon>
    </lineage>
</organism>
<dbReference type="AlphaFoldDB" id="A0A1H3CU89"/>
<dbReference type="RefSeq" id="WP_092737804.1">
    <property type="nucleotide sequence ID" value="NZ_FNOV01000002.1"/>
</dbReference>
<evidence type="ECO:0000256" key="1">
    <source>
        <dbReference type="SAM" id="MobiDB-lite"/>
    </source>
</evidence>
<dbReference type="EMBL" id="FNOV01000002">
    <property type="protein sequence ID" value="SDX57707.1"/>
    <property type="molecule type" value="Genomic_DNA"/>
</dbReference>
<evidence type="ECO:0000313" key="3">
    <source>
        <dbReference type="Proteomes" id="UP000199249"/>
    </source>
</evidence>
<name>A0A1H3CU89_9BACT</name>